<dbReference type="WBParaSite" id="NBR_0000428301-mRNA-1">
    <property type="protein sequence ID" value="NBR_0000428301-mRNA-1"/>
    <property type="gene ID" value="NBR_0000428301"/>
</dbReference>
<sequence>MEMLKTTHISKKNGRFLFLFTSVLSEAYSHAHYNVQELLYDDRDIIRANYWSDVLVLYKAVMTKAEKVILKVNSQ</sequence>
<dbReference type="STRING" id="27835.A0A0N4XP31"/>
<protein>
    <submittedName>
        <fullName evidence="3">Secreted protein</fullName>
    </submittedName>
</protein>
<dbReference type="AlphaFoldDB" id="A0A0N4XP31"/>
<proteinExistence type="predicted"/>
<keyword evidence="2" id="KW-1185">Reference proteome</keyword>
<reference evidence="1 2" key="2">
    <citation type="submission" date="2018-11" db="EMBL/GenBank/DDBJ databases">
        <authorList>
            <consortium name="Pathogen Informatics"/>
        </authorList>
    </citation>
    <scope>NUCLEOTIDE SEQUENCE [LARGE SCALE GENOMIC DNA]</scope>
</reference>
<organism evidence="3">
    <name type="scientific">Nippostrongylus brasiliensis</name>
    <name type="common">Rat hookworm</name>
    <dbReference type="NCBI Taxonomy" id="27835"/>
    <lineage>
        <taxon>Eukaryota</taxon>
        <taxon>Metazoa</taxon>
        <taxon>Ecdysozoa</taxon>
        <taxon>Nematoda</taxon>
        <taxon>Chromadorea</taxon>
        <taxon>Rhabditida</taxon>
        <taxon>Rhabditina</taxon>
        <taxon>Rhabditomorpha</taxon>
        <taxon>Strongyloidea</taxon>
        <taxon>Heligmosomidae</taxon>
        <taxon>Nippostrongylus</taxon>
    </lineage>
</organism>
<evidence type="ECO:0000313" key="1">
    <source>
        <dbReference type="EMBL" id="VDL67875.1"/>
    </source>
</evidence>
<dbReference type="Proteomes" id="UP000271162">
    <property type="component" value="Unassembled WGS sequence"/>
</dbReference>
<evidence type="ECO:0000313" key="3">
    <source>
        <dbReference type="WBParaSite" id="NBR_0000428301-mRNA-1"/>
    </source>
</evidence>
<name>A0A0N4XP31_NIPBR</name>
<gene>
    <name evidence="1" type="ORF">NBR_LOCUS4286</name>
</gene>
<reference evidence="3" key="1">
    <citation type="submission" date="2017-02" db="UniProtKB">
        <authorList>
            <consortium name="WormBaseParasite"/>
        </authorList>
    </citation>
    <scope>IDENTIFICATION</scope>
</reference>
<dbReference type="EMBL" id="UYSL01007697">
    <property type="protein sequence ID" value="VDL67875.1"/>
    <property type="molecule type" value="Genomic_DNA"/>
</dbReference>
<evidence type="ECO:0000313" key="2">
    <source>
        <dbReference type="Proteomes" id="UP000271162"/>
    </source>
</evidence>
<accession>A0A0N4XP31</accession>